<dbReference type="Pfam" id="PF03476">
    <property type="entry name" value="MOSC_N"/>
    <property type="match status" value="1"/>
</dbReference>
<evidence type="ECO:0000313" key="4">
    <source>
        <dbReference type="RefSeq" id="XP_054836305.1"/>
    </source>
</evidence>
<dbReference type="Pfam" id="PF03473">
    <property type="entry name" value="MOSC"/>
    <property type="match status" value="1"/>
</dbReference>
<dbReference type="GO" id="GO:0008940">
    <property type="term" value="F:nitrate reductase activity"/>
    <property type="evidence" value="ECO:0007669"/>
    <property type="project" value="TreeGrafter"/>
</dbReference>
<feature type="transmembrane region" description="Helical" evidence="1">
    <location>
        <begin position="19"/>
        <end position="38"/>
    </location>
</feature>
<dbReference type="InterPro" id="IPR011037">
    <property type="entry name" value="Pyrv_Knase-like_insert_dom_sf"/>
</dbReference>
<accession>A0AA97JD29</accession>
<dbReference type="RefSeq" id="XP_054836305.1">
    <property type="nucleotide sequence ID" value="XM_054980330.1"/>
</dbReference>
<name>A0AA97JD29_EUBMA</name>
<dbReference type="Proteomes" id="UP001190640">
    <property type="component" value="Chromosome 1"/>
</dbReference>
<gene>
    <name evidence="4" type="primary">LOC129330292</name>
</gene>
<keyword evidence="3" id="KW-1185">Reference proteome</keyword>
<proteinExistence type="predicted"/>
<organism evidence="3 4">
    <name type="scientific">Eublepharis macularius</name>
    <name type="common">Leopard gecko</name>
    <name type="synonym">Cyrtodactylus macularius</name>
    <dbReference type="NCBI Taxonomy" id="481883"/>
    <lineage>
        <taxon>Eukaryota</taxon>
        <taxon>Metazoa</taxon>
        <taxon>Chordata</taxon>
        <taxon>Craniata</taxon>
        <taxon>Vertebrata</taxon>
        <taxon>Euteleostomi</taxon>
        <taxon>Lepidosauria</taxon>
        <taxon>Squamata</taxon>
        <taxon>Bifurcata</taxon>
        <taxon>Gekkota</taxon>
        <taxon>Eublepharidae</taxon>
        <taxon>Eublepharinae</taxon>
        <taxon>Eublepharis</taxon>
    </lineage>
</organism>
<dbReference type="SUPFAM" id="SSF141673">
    <property type="entry name" value="MOSC N-terminal domain-like"/>
    <property type="match status" value="1"/>
</dbReference>
<feature type="domain" description="MOSC" evidence="2">
    <location>
        <begin position="173"/>
        <end position="330"/>
    </location>
</feature>
<dbReference type="GeneID" id="129330292"/>
<dbReference type="AlphaFoldDB" id="A0AA97JD29"/>
<keyword evidence="1" id="KW-0472">Membrane</keyword>
<dbReference type="InterPro" id="IPR005303">
    <property type="entry name" value="MOCOS_middle"/>
</dbReference>
<protein>
    <submittedName>
        <fullName evidence="4">Mitochondrial amidoxime reducing component 2-like</fullName>
    </submittedName>
</protein>
<dbReference type="PANTHER" id="PTHR14237">
    <property type="entry name" value="MOLYBDOPTERIN COFACTOR SULFURASE MOSC"/>
    <property type="match status" value="1"/>
</dbReference>
<dbReference type="GO" id="GO:0043546">
    <property type="term" value="F:molybdopterin cofactor binding"/>
    <property type="evidence" value="ECO:0007669"/>
    <property type="project" value="TreeGrafter"/>
</dbReference>
<dbReference type="PROSITE" id="PS51340">
    <property type="entry name" value="MOSC"/>
    <property type="match status" value="1"/>
</dbReference>
<dbReference type="SUPFAM" id="SSF50800">
    <property type="entry name" value="PK beta-barrel domain-like"/>
    <property type="match status" value="1"/>
</dbReference>
<dbReference type="InterPro" id="IPR005302">
    <property type="entry name" value="MoCF_Sase_C"/>
</dbReference>
<reference evidence="4" key="1">
    <citation type="submission" date="2025-08" db="UniProtKB">
        <authorList>
            <consortium name="RefSeq"/>
        </authorList>
    </citation>
    <scope>IDENTIFICATION</scope>
    <source>
        <tissue evidence="4">Blood</tissue>
    </source>
</reference>
<keyword evidence="1" id="KW-0812">Transmembrane</keyword>
<dbReference type="PANTHER" id="PTHR14237:SF19">
    <property type="entry name" value="MITOCHONDRIAL AMIDOXIME REDUCING COMPONENT 1"/>
    <property type="match status" value="1"/>
</dbReference>
<evidence type="ECO:0000259" key="2">
    <source>
        <dbReference type="PROSITE" id="PS51340"/>
    </source>
</evidence>
<evidence type="ECO:0000256" key="1">
    <source>
        <dbReference type="SAM" id="Phobius"/>
    </source>
</evidence>
<dbReference type="GO" id="GO:0042126">
    <property type="term" value="P:nitrate metabolic process"/>
    <property type="evidence" value="ECO:0007669"/>
    <property type="project" value="TreeGrafter"/>
</dbReference>
<dbReference type="GO" id="GO:0030151">
    <property type="term" value="F:molybdenum ion binding"/>
    <property type="evidence" value="ECO:0007669"/>
    <property type="project" value="InterPro"/>
</dbReference>
<keyword evidence="1" id="KW-1133">Transmembrane helix</keyword>
<dbReference type="GO" id="GO:0005743">
    <property type="term" value="C:mitochondrial inner membrane"/>
    <property type="evidence" value="ECO:0007669"/>
    <property type="project" value="TreeGrafter"/>
</dbReference>
<dbReference type="KEGG" id="emc:129330292"/>
<evidence type="ECO:0000313" key="3">
    <source>
        <dbReference type="Proteomes" id="UP001190640"/>
    </source>
</evidence>
<dbReference type="GO" id="GO:0030170">
    <property type="term" value="F:pyridoxal phosphate binding"/>
    <property type="evidence" value="ECO:0007669"/>
    <property type="project" value="InterPro"/>
</dbReference>
<sequence length="332" mass="36681">MDGAAAGLSPRALPPLPRLAWLCAVAAVGVALGVAAAWRRRRPGRRLVRVGTVSELFIYPVKSCRGVSVQRAEVTELGLRKGDLRDRCWTVIKEDGCILSAKQKPRLVLVSVSYESGYLTLSAPGMKTLSIPVKLPVTNSICNCSHFGVHAEGRDCGDEAAQWITTFLNSKPYRLVHYETDMKTRKPVSFLPLFQPTDEVAYAEASPILLISEASLEDLNARLEKKIAMTNFRPNIVVTGCAPYEEDTWIEILIGQVQLRGRMSCPRCIFTTVDPNTGVMDKNEPLKTLKSYRKCGPSEQHAFKNDPPFGWLYGVDKTGVLQVGDPVYKIIC</sequence>